<dbReference type="EMBL" id="CAOQHR010000007">
    <property type="protein sequence ID" value="CAI6337683.1"/>
    <property type="molecule type" value="Genomic_DNA"/>
</dbReference>
<accession>A0A9W4XN48</accession>
<keyword evidence="2" id="KW-1185">Reference proteome</keyword>
<sequence>MQATTAHPHPCRSCIPSAINSIPAGPCLSFEIDFSGTCACRTCTPTLFPVKIHISNRNVQTNTQQHARMHGQYLPSMS</sequence>
<evidence type="ECO:0000313" key="1">
    <source>
        <dbReference type="EMBL" id="CAI6337683.1"/>
    </source>
</evidence>
<organism evidence="1 2">
    <name type="scientific">Periconia digitata</name>
    <dbReference type="NCBI Taxonomy" id="1303443"/>
    <lineage>
        <taxon>Eukaryota</taxon>
        <taxon>Fungi</taxon>
        <taxon>Dikarya</taxon>
        <taxon>Ascomycota</taxon>
        <taxon>Pezizomycotina</taxon>
        <taxon>Dothideomycetes</taxon>
        <taxon>Pleosporomycetidae</taxon>
        <taxon>Pleosporales</taxon>
        <taxon>Massarineae</taxon>
        <taxon>Periconiaceae</taxon>
        <taxon>Periconia</taxon>
    </lineage>
</organism>
<comment type="caution">
    <text evidence="1">The sequence shown here is derived from an EMBL/GenBank/DDBJ whole genome shotgun (WGS) entry which is preliminary data.</text>
</comment>
<reference evidence="1" key="1">
    <citation type="submission" date="2023-01" db="EMBL/GenBank/DDBJ databases">
        <authorList>
            <person name="Van Ghelder C."/>
            <person name="Rancurel C."/>
        </authorList>
    </citation>
    <scope>NUCLEOTIDE SEQUENCE</scope>
    <source>
        <strain evidence="1">CNCM I-4278</strain>
    </source>
</reference>
<protein>
    <submittedName>
        <fullName evidence="1">Uncharacterized protein</fullName>
    </submittedName>
</protein>
<evidence type="ECO:0000313" key="2">
    <source>
        <dbReference type="Proteomes" id="UP001152607"/>
    </source>
</evidence>
<name>A0A9W4XN48_9PLEO</name>
<dbReference type="Proteomes" id="UP001152607">
    <property type="component" value="Unassembled WGS sequence"/>
</dbReference>
<dbReference type="AlphaFoldDB" id="A0A9W4XN48"/>
<gene>
    <name evidence="1" type="ORF">PDIGIT_LOCUS10797</name>
</gene>
<proteinExistence type="predicted"/>